<sequence length="127" mass="14220">MGFVLGLKCRECHRKYALEPVNACDFCFGPLAVDYDYELMAKTVNRTRISEGPHTIWRYHDMLPVGPENAVDIGAGFTPLIKANNLGRMLGLNNLYIKNDSVNPSYSFKDRVVSIAATKALEFGFKT</sequence>
<dbReference type="Gene3D" id="3.40.50.1100">
    <property type="match status" value="1"/>
</dbReference>
<protein>
    <recommendedName>
        <fullName evidence="1">Tryptophan synthase beta chain-like PALP domain-containing protein</fullName>
    </recommendedName>
</protein>
<dbReference type="AlphaFoldDB" id="A0A381UBJ0"/>
<evidence type="ECO:0000313" key="2">
    <source>
        <dbReference type="EMBL" id="SVA25560.1"/>
    </source>
</evidence>
<dbReference type="Pfam" id="PF00291">
    <property type="entry name" value="PALP"/>
    <property type="match status" value="1"/>
</dbReference>
<proteinExistence type="predicted"/>
<organism evidence="2">
    <name type="scientific">marine metagenome</name>
    <dbReference type="NCBI Taxonomy" id="408172"/>
    <lineage>
        <taxon>unclassified sequences</taxon>
        <taxon>metagenomes</taxon>
        <taxon>ecological metagenomes</taxon>
    </lineage>
</organism>
<dbReference type="InterPro" id="IPR001926">
    <property type="entry name" value="TrpB-like_PALP"/>
</dbReference>
<name>A0A381UBJ0_9ZZZZ</name>
<dbReference type="SUPFAM" id="SSF53686">
    <property type="entry name" value="Tryptophan synthase beta subunit-like PLP-dependent enzymes"/>
    <property type="match status" value="1"/>
</dbReference>
<feature type="non-terminal residue" evidence="2">
    <location>
        <position position="127"/>
    </location>
</feature>
<reference evidence="2" key="1">
    <citation type="submission" date="2018-05" db="EMBL/GenBank/DDBJ databases">
        <authorList>
            <person name="Lanie J.A."/>
            <person name="Ng W.-L."/>
            <person name="Kazmierczak K.M."/>
            <person name="Andrzejewski T.M."/>
            <person name="Davidsen T.M."/>
            <person name="Wayne K.J."/>
            <person name="Tettelin H."/>
            <person name="Glass J.I."/>
            <person name="Rusch D."/>
            <person name="Podicherti R."/>
            <person name="Tsui H.-C.T."/>
            <person name="Winkler M.E."/>
        </authorList>
    </citation>
    <scope>NUCLEOTIDE SEQUENCE</scope>
</reference>
<gene>
    <name evidence="2" type="ORF">METZ01_LOCUS78414</name>
</gene>
<evidence type="ECO:0000259" key="1">
    <source>
        <dbReference type="Pfam" id="PF00291"/>
    </source>
</evidence>
<accession>A0A381UBJ0</accession>
<dbReference type="InterPro" id="IPR036052">
    <property type="entry name" value="TrpB-like_PALP_sf"/>
</dbReference>
<feature type="domain" description="Tryptophan synthase beta chain-like PALP" evidence="1">
    <location>
        <begin position="74"/>
        <end position="122"/>
    </location>
</feature>
<dbReference type="EMBL" id="UINC01006112">
    <property type="protein sequence ID" value="SVA25560.1"/>
    <property type="molecule type" value="Genomic_DNA"/>
</dbReference>